<dbReference type="GO" id="GO:0004674">
    <property type="term" value="F:protein serine/threonine kinase activity"/>
    <property type="evidence" value="ECO:0007669"/>
    <property type="project" value="UniProtKB-KW"/>
</dbReference>
<dbReference type="Gene3D" id="3.30.200.20">
    <property type="entry name" value="Phosphorylase Kinase, domain 1"/>
    <property type="match status" value="1"/>
</dbReference>
<gene>
    <name evidence="17" type="primary">csnk1g2b</name>
</gene>
<proteinExistence type="inferred from homology"/>
<dbReference type="InterPro" id="IPR011009">
    <property type="entry name" value="Kinase-like_dom_sf"/>
</dbReference>
<keyword evidence="9" id="KW-0418">Kinase</keyword>
<keyword evidence="6" id="KW-0808">Transferase</keyword>
<feature type="region of interest" description="Disordered" evidence="15">
    <location>
        <begin position="352"/>
        <end position="382"/>
    </location>
</feature>
<dbReference type="InterPro" id="IPR050235">
    <property type="entry name" value="CK1_Ser-Thr_kinase"/>
</dbReference>
<evidence type="ECO:0000256" key="7">
    <source>
        <dbReference type="ARBA" id="ARBA00022687"/>
    </source>
</evidence>
<keyword evidence="10 13" id="KW-0067">ATP-binding</keyword>
<evidence type="ECO:0000256" key="2">
    <source>
        <dbReference type="ARBA" id="ARBA00005926"/>
    </source>
</evidence>
<dbReference type="CDD" id="cd14126">
    <property type="entry name" value="STKc_CK1_gamma"/>
    <property type="match status" value="1"/>
</dbReference>
<evidence type="ECO:0000256" key="8">
    <source>
        <dbReference type="ARBA" id="ARBA00022741"/>
    </source>
</evidence>
<dbReference type="SUPFAM" id="SSF56112">
    <property type="entry name" value="Protein kinase-like (PK-like)"/>
    <property type="match status" value="1"/>
</dbReference>
<sequence>CQWKGKDGALSDWRMSKVPGGRTGHAGRSSNSGVLMVGPNFRVGKKIGCGNFGELRLGKNLYTNEYVAIKLEPIKSRAPQLHLEYRFYKQLGNTEGIPQVYYFGPCGKYNAMVLELLGPSLEDLFDLCDRTFSLKTVLMIAIQLITRMEYVHTKSLIYRDVKPENFLVGRPGSKRQHTIHIIDFGLAKEYIDPETKKHIPYREHKSLTGTARYMSINTHLGKEQSRRDDLEALGHMFMYFLRGSLPWQGLKADTLKERYQKIGDTKRATPVEVLCENFPEEMAIYLRYVRRLDFFEKPDYDYLRKLFTDLFDKNGFVFDYEYDWVGKPLVSIVVFVCLCEASLIFFSNTSISGRSDSRQSQVMSSTNGELNTDDPTAGHSNAPITAPAEVEVADDTKCCCFFNRRKRKALQRHK</sequence>
<dbReference type="InterPro" id="IPR017441">
    <property type="entry name" value="Protein_kinase_ATP_BS"/>
</dbReference>
<keyword evidence="5 14" id="KW-0723">Serine/threonine-protein kinase</keyword>
<evidence type="ECO:0000256" key="9">
    <source>
        <dbReference type="ARBA" id="ARBA00022777"/>
    </source>
</evidence>
<evidence type="ECO:0000256" key="15">
    <source>
        <dbReference type="SAM" id="MobiDB-lite"/>
    </source>
</evidence>
<evidence type="ECO:0000256" key="5">
    <source>
        <dbReference type="ARBA" id="ARBA00022527"/>
    </source>
</evidence>
<name>A0A8C4XIP3_ERPCA</name>
<reference evidence="17" key="1">
    <citation type="submission" date="2021-06" db="EMBL/GenBank/DDBJ databases">
        <authorList>
            <consortium name="Wellcome Sanger Institute Data Sharing"/>
        </authorList>
    </citation>
    <scope>NUCLEOTIDE SEQUENCE [LARGE SCALE GENOMIC DNA]</scope>
</reference>
<dbReference type="InterPro" id="IPR008271">
    <property type="entry name" value="Ser/Thr_kinase_AS"/>
</dbReference>
<feature type="binding site" evidence="13">
    <location>
        <position position="70"/>
    </location>
    <ligand>
        <name>ATP</name>
        <dbReference type="ChEBI" id="CHEBI:30616"/>
    </ligand>
</feature>
<evidence type="ECO:0000256" key="1">
    <source>
        <dbReference type="ARBA" id="ARBA00004496"/>
    </source>
</evidence>
<dbReference type="GO" id="GO:0005524">
    <property type="term" value="F:ATP binding"/>
    <property type="evidence" value="ECO:0007669"/>
    <property type="project" value="UniProtKB-UniRule"/>
</dbReference>
<keyword evidence="7" id="KW-0879">Wnt signaling pathway</keyword>
<dbReference type="Pfam" id="PF12605">
    <property type="entry name" value="CK1gamma_C"/>
    <property type="match status" value="1"/>
</dbReference>
<evidence type="ECO:0000256" key="4">
    <source>
        <dbReference type="ARBA" id="ARBA00022490"/>
    </source>
</evidence>
<dbReference type="PROSITE" id="PS00107">
    <property type="entry name" value="PROTEIN_KINASE_ATP"/>
    <property type="match status" value="1"/>
</dbReference>
<comment type="catalytic activity">
    <reaction evidence="11">
        <text>L-threonyl-[protein] + ATP = O-phospho-L-threonyl-[protein] + ADP + H(+)</text>
        <dbReference type="Rhea" id="RHEA:46608"/>
        <dbReference type="Rhea" id="RHEA-COMP:11060"/>
        <dbReference type="Rhea" id="RHEA-COMP:11605"/>
        <dbReference type="ChEBI" id="CHEBI:15378"/>
        <dbReference type="ChEBI" id="CHEBI:30013"/>
        <dbReference type="ChEBI" id="CHEBI:30616"/>
        <dbReference type="ChEBI" id="CHEBI:61977"/>
        <dbReference type="ChEBI" id="CHEBI:456216"/>
        <dbReference type="EC" id="2.7.11.1"/>
    </reaction>
</comment>
<accession>A0A8C4XIP3</accession>
<dbReference type="FunFam" id="3.30.200.20:FF:000018">
    <property type="entry name" value="Casein kinase I isoform gamma-1"/>
    <property type="match status" value="1"/>
</dbReference>
<comment type="catalytic activity">
    <reaction evidence="12">
        <text>L-seryl-[protein] + ATP = O-phospho-L-seryl-[protein] + ADP + H(+)</text>
        <dbReference type="Rhea" id="RHEA:17989"/>
        <dbReference type="Rhea" id="RHEA-COMP:9863"/>
        <dbReference type="Rhea" id="RHEA-COMP:11604"/>
        <dbReference type="ChEBI" id="CHEBI:15378"/>
        <dbReference type="ChEBI" id="CHEBI:29999"/>
        <dbReference type="ChEBI" id="CHEBI:30616"/>
        <dbReference type="ChEBI" id="CHEBI:83421"/>
        <dbReference type="ChEBI" id="CHEBI:456216"/>
        <dbReference type="EC" id="2.7.11.1"/>
    </reaction>
</comment>
<evidence type="ECO:0000256" key="10">
    <source>
        <dbReference type="ARBA" id="ARBA00022840"/>
    </source>
</evidence>
<dbReference type="FunFam" id="1.10.510.10:FF:001113">
    <property type="entry name" value="Casein kinase 1 gamma 2"/>
    <property type="match status" value="1"/>
</dbReference>
<dbReference type="GO" id="GO:0016055">
    <property type="term" value="P:Wnt signaling pathway"/>
    <property type="evidence" value="ECO:0007669"/>
    <property type="project" value="UniProtKB-KW"/>
</dbReference>
<dbReference type="Gene3D" id="1.10.510.10">
    <property type="entry name" value="Transferase(Phosphotransferase) domain 1"/>
    <property type="match status" value="1"/>
</dbReference>
<evidence type="ECO:0000256" key="3">
    <source>
        <dbReference type="ARBA" id="ARBA00012513"/>
    </source>
</evidence>
<dbReference type="PROSITE" id="PS00108">
    <property type="entry name" value="PROTEIN_KINASE_ST"/>
    <property type="match status" value="1"/>
</dbReference>
<evidence type="ECO:0000259" key="16">
    <source>
        <dbReference type="PROSITE" id="PS50011"/>
    </source>
</evidence>
<protein>
    <recommendedName>
        <fullName evidence="3">non-specific serine/threonine protein kinase</fullName>
        <ecNumber evidence="3">2.7.11.1</ecNumber>
    </recommendedName>
</protein>
<dbReference type="EC" id="2.7.11.1" evidence="3"/>
<dbReference type="Ensembl" id="ENSECRT00000034519.1">
    <property type="protein sequence ID" value="ENSECRP00000033786.1"/>
    <property type="gene ID" value="ENSECRG00000022839.1"/>
</dbReference>
<dbReference type="PANTHER" id="PTHR11909">
    <property type="entry name" value="CASEIN KINASE-RELATED"/>
    <property type="match status" value="1"/>
</dbReference>
<dbReference type="AlphaFoldDB" id="A0A8C4XIP3"/>
<evidence type="ECO:0000256" key="14">
    <source>
        <dbReference type="RuleBase" id="RU000304"/>
    </source>
</evidence>
<keyword evidence="18" id="KW-1185">Reference proteome</keyword>
<comment type="subcellular location">
    <subcellularLocation>
        <location evidence="1">Cytoplasm</location>
    </subcellularLocation>
</comment>
<dbReference type="SMART" id="SM00220">
    <property type="entry name" value="S_TKc"/>
    <property type="match status" value="1"/>
</dbReference>
<keyword evidence="8 13" id="KW-0547">Nucleotide-binding</keyword>
<evidence type="ECO:0000256" key="11">
    <source>
        <dbReference type="ARBA" id="ARBA00047899"/>
    </source>
</evidence>
<dbReference type="Pfam" id="PF00069">
    <property type="entry name" value="Pkinase"/>
    <property type="match status" value="1"/>
</dbReference>
<evidence type="ECO:0000313" key="17">
    <source>
        <dbReference type="Ensembl" id="ENSECRP00000033786.1"/>
    </source>
</evidence>
<evidence type="ECO:0000256" key="12">
    <source>
        <dbReference type="ARBA" id="ARBA00048679"/>
    </source>
</evidence>
<keyword evidence="4" id="KW-0963">Cytoplasm</keyword>
<dbReference type="Proteomes" id="UP000694620">
    <property type="component" value="Chromosome 12"/>
</dbReference>
<evidence type="ECO:0000313" key="18">
    <source>
        <dbReference type="Proteomes" id="UP000694620"/>
    </source>
</evidence>
<feature type="domain" description="Protein kinase" evidence="16">
    <location>
        <begin position="41"/>
        <end position="311"/>
    </location>
</feature>
<evidence type="ECO:0000256" key="6">
    <source>
        <dbReference type="ARBA" id="ARBA00022679"/>
    </source>
</evidence>
<organism evidence="17 18">
    <name type="scientific">Erpetoichthys calabaricus</name>
    <name type="common">Rope fish</name>
    <name type="synonym">Calamoichthys calabaricus</name>
    <dbReference type="NCBI Taxonomy" id="27687"/>
    <lineage>
        <taxon>Eukaryota</taxon>
        <taxon>Metazoa</taxon>
        <taxon>Chordata</taxon>
        <taxon>Craniata</taxon>
        <taxon>Vertebrata</taxon>
        <taxon>Euteleostomi</taxon>
        <taxon>Actinopterygii</taxon>
        <taxon>Polypteriformes</taxon>
        <taxon>Polypteridae</taxon>
        <taxon>Erpetoichthys</taxon>
    </lineage>
</organism>
<dbReference type="GO" id="GO:0005737">
    <property type="term" value="C:cytoplasm"/>
    <property type="evidence" value="ECO:0007669"/>
    <property type="project" value="UniProtKB-SubCell"/>
</dbReference>
<reference evidence="17" key="2">
    <citation type="submission" date="2025-08" db="UniProtKB">
        <authorList>
            <consortium name="Ensembl"/>
        </authorList>
    </citation>
    <scope>IDENTIFICATION</scope>
</reference>
<reference evidence="17" key="3">
    <citation type="submission" date="2025-09" db="UniProtKB">
        <authorList>
            <consortium name="Ensembl"/>
        </authorList>
    </citation>
    <scope>IDENTIFICATION</scope>
</reference>
<evidence type="ECO:0000256" key="13">
    <source>
        <dbReference type="PROSITE-ProRule" id="PRU10141"/>
    </source>
</evidence>
<dbReference type="GeneTree" id="ENSGT00940000156470"/>
<dbReference type="InterPro" id="IPR022247">
    <property type="entry name" value="Casein_kinase-1_gamma_C"/>
</dbReference>
<dbReference type="InterPro" id="IPR000719">
    <property type="entry name" value="Prot_kinase_dom"/>
</dbReference>
<feature type="region of interest" description="Disordered" evidence="15">
    <location>
        <begin position="1"/>
        <end position="29"/>
    </location>
</feature>
<dbReference type="PROSITE" id="PS50011">
    <property type="entry name" value="PROTEIN_KINASE_DOM"/>
    <property type="match status" value="1"/>
</dbReference>
<comment type="similarity">
    <text evidence="2">Belongs to the protein kinase superfamily. CK1 Ser/Thr protein kinase family. Casein kinase I subfamily.</text>
</comment>